<dbReference type="RefSeq" id="WP_272740215.1">
    <property type="nucleotide sequence ID" value="NZ_JAQQKW010000002.1"/>
</dbReference>
<proteinExistence type="predicted"/>
<organism evidence="1 2">
    <name type="scientific">Asticcacaulis currens</name>
    <dbReference type="NCBI Taxonomy" id="2984210"/>
    <lineage>
        <taxon>Bacteria</taxon>
        <taxon>Pseudomonadati</taxon>
        <taxon>Pseudomonadota</taxon>
        <taxon>Alphaproteobacteria</taxon>
        <taxon>Caulobacterales</taxon>
        <taxon>Caulobacteraceae</taxon>
        <taxon>Asticcacaulis</taxon>
    </lineage>
</organism>
<dbReference type="SUPFAM" id="SSF46785">
    <property type="entry name" value="Winged helix' DNA-binding domain"/>
    <property type="match status" value="1"/>
</dbReference>
<reference evidence="1 2" key="1">
    <citation type="submission" date="2023-01" db="EMBL/GenBank/DDBJ databases">
        <title>Novel species of the genus Asticcacaulis isolated from rivers.</title>
        <authorList>
            <person name="Lu H."/>
        </authorList>
    </citation>
    <scope>NUCLEOTIDE SEQUENCE [LARGE SCALE GENOMIC DNA]</scope>
    <source>
        <strain evidence="1 2">DXS10W</strain>
    </source>
</reference>
<comment type="caution">
    <text evidence="1">The sequence shown here is derived from an EMBL/GenBank/DDBJ whole genome shotgun (WGS) entry which is preliminary data.</text>
</comment>
<dbReference type="Gene3D" id="1.10.10.10">
    <property type="entry name" value="Winged helix-like DNA-binding domain superfamily/Winged helix DNA-binding domain"/>
    <property type="match status" value="1"/>
</dbReference>
<dbReference type="Pfam" id="PF25212">
    <property type="entry name" value="HVO_A0114"/>
    <property type="match status" value="1"/>
</dbReference>
<dbReference type="Proteomes" id="UP001216595">
    <property type="component" value="Unassembled WGS sequence"/>
</dbReference>
<keyword evidence="2" id="KW-1185">Reference proteome</keyword>
<gene>
    <name evidence="1" type="ORF">PQU94_04035</name>
</gene>
<evidence type="ECO:0000313" key="1">
    <source>
        <dbReference type="EMBL" id="MDC7693451.1"/>
    </source>
</evidence>
<dbReference type="InterPro" id="IPR036390">
    <property type="entry name" value="WH_DNA-bd_sf"/>
</dbReference>
<sequence>MPSDPSKPPPVVLTVGIGTEAAYKQRYPDASDTPALWFDSLSDFARLMSTPNLTLLSMIRKHHPTSVLQLATLAGQNATTVSSTLRLLEQHGLLSLSRGERYNVVADVAFDEIRVLFLLDA</sequence>
<protein>
    <recommendedName>
        <fullName evidence="3">Transcriptional regulator</fullName>
    </recommendedName>
</protein>
<evidence type="ECO:0008006" key="3">
    <source>
        <dbReference type="Google" id="ProtNLM"/>
    </source>
</evidence>
<accession>A0ABT5IBA2</accession>
<evidence type="ECO:0000313" key="2">
    <source>
        <dbReference type="Proteomes" id="UP001216595"/>
    </source>
</evidence>
<dbReference type="InterPro" id="IPR036388">
    <property type="entry name" value="WH-like_DNA-bd_sf"/>
</dbReference>
<dbReference type="EMBL" id="JAQQKW010000002">
    <property type="protein sequence ID" value="MDC7693451.1"/>
    <property type="molecule type" value="Genomic_DNA"/>
</dbReference>
<name>A0ABT5IBA2_9CAUL</name>